<evidence type="ECO:0000256" key="1">
    <source>
        <dbReference type="SAM" id="MobiDB-lite"/>
    </source>
</evidence>
<accession>A0A9N7TU32</accession>
<gene>
    <name evidence="2" type="ORF">PLEPLA_LOCUS6334</name>
</gene>
<feature type="region of interest" description="Disordered" evidence="1">
    <location>
        <begin position="19"/>
        <end position="39"/>
    </location>
</feature>
<sequence length="247" mass="27804">MAPFISTAPVLLRSLYQARGGMGRRGRKEEEGQKEGKRGDLLQWEVIGKGAERGRERRQWELAKKEMESCVYRDNQRKQQPPVHLFIREITLTGKEEPIWSRSRSRGTEQGKGKGERKFKKWRRKTALHDMEDNEMHLSSDKTWPTCLTGGDDSTTACAQGKSSSRSMFSFRWAQGKKLTRARMRWDLLASGAADEGVGLVVEKGENKTELLESCGADLPGSTGHMGTFRACGRQHTCTADNGKTLL</sequence>
<organism evidence="2 3">
    <name type="scientific">Pleuronectes platessa</name>
    <name type="common">European plaice</name>
    <dbReference type="NCBI Taxonomy" id="8262"/>
    <lineage>
        <taxon>Eukaryota</taxon>
        <taxon>Metazoa</taxon>
        <taxon>Chordata</taxon>
        <taxon>Craniata</taxon>
        <taxon>Vertebrata</taxon>
        <taxon>Euteleostomi</taxon>
        <taxon>Actinopterygii</taxon>
        <taxon>Neopterygii</taxon>
        <taxon>Teleostei</taxon>
        <taxon>Neoteleostei</taxon>
        <taxon>Acanthomorphata</taxon>
        <taxon>Carangaria</taxon>
        <taxon>Pleuronectiformes</taxon>
        <taxon>Pleuronectoidei</taxon>
        <taxon>Pleuronectidae</taxon>
        <taxon>Pleuronectes</taxon>
    </lineage>
</organism>
<reference evidence="2" key="1">
    <citation type="submission" date="2020-03" db="EMBL/GenBank/DDBJ databases">
        <authorList>
            <person name="Weist P."/>
        </authorList>
    </citation>
    <scope>NUCLEOTIDE SEQUENCE</scope>
</reference>
<feature type="region of interest" description="Disordered" evidence="1">
    <location>
        <begin position="98"/>
        <end position="122"/>
    </location>
</feature>
<name>A0A9N7TU32_PLEPL</name>
<evidence type="ECO:0000313" key="3">
    <source>
        <dbReference type="Proteomes" id="UP001153269"/>
    </source>
</evidence>
<protein>
    <submittedName>
        <fullName evidence="2">Uncharacterized protein</fullName>
    </submittedName>
</protein>
<evidence type="ECO:0000313" key="2">
    <source>
        <dbReference type="EMBL" id="CAB1418508.1"/>
    </source>
</evidence>
<keyword evidence="3" id="KW-1185">Reference proteome</keyword>
<feature type="compositionally biased region" description="Basic and acidic residues" evidence="1">
    <location>
        <begin position="27"/>
        <end position="39"/>
    </location>
</feature>
<comment type="caution">
    <text evidence="2">The sequence shown here is derived from an EMBL/GenBank/DDBJ whole genome shotgun (WGS) entry which is preliminary data.</text>
</comment>
<dbReference type="Proteomes" id="UP001153269">
    <property type="component" value="Unassembled WGS sequence"/>
</dbReference>
<dbReference type="EMBL" id="CADEAL010000329">
    <property type="protein sequence ID" value="CAB1418508.1"/>
    <property type="molecule type" value="Genomic_DNA"/>
</dbReference>
<feature type="compositionally biased region" description="Basic and acidic residues" evidence="1">
    <location>
        <begin position="106"/>
        <end position="116"/>
    </location>
</feature>
<proteinExistence type="predicted"/>
<dbReference type="AlphaFoldDB" id="A0A9N7TU32"/>